<dbReference type="Proteomes" id="UP001500221">
    <property type="component" value="Unassembled WGS sequence"/>
</dbReference>
<dbReference type="InterPro" id="IPR001460">
    <property type="entry name" value="PCN-bd_Tpept"/>
</dbReference>
<dbReference type="EMBL" id="BAABKG010000001">
    <property type="protein sequence ID" value="GAA5140367.1"/>
    <property type="molecule type" value="Genomic_DNA"/>
</dbReference>
<comment type="caution">
    <text evidence="3">The sequence shown here is derived from an EMBL/GenBank/DDBJ whole genome shotgun (WGS) entry which is preliminary data.</text>
</comment>
<dbReference type="InterPro" id="IPR012338">
    <property type="entry name" value="Beta-lactam/transpept-like"/>
</dbReference>
<accession>A0ABP9P7D1</accession>
<organism evidence="3 4">
    <name type="scientific">Nocardioides marinquilinus</name>
    <dbReference type="NCBI Taxonomy" id="1210400"/>
    <lineage>
        <taxon>Bacteria</taxon>
        <taxon>Bacillati</taxon>
        <taxon>Actinomycetota</taxon>
        <taxon>Actinomycetes</taxon>
        <taxon>Propionibacteriales</taxon>
        <taxon>Nocardioidaceae</taxon>
        <taxon>Nocardioides</taxon>
    </lineage>
</organism>
<protein>
    <submittedName>
        <fullName evidence="3">Penicillin-binding transpeptidase domain-containing protein</fullName>
    </submittedName>
</protein>
<evidence type="ECO:0000259" key="1">
    <source>
        <dbReference type="Pfam" id="PF00905"/>
    </source>
</evidence>
<keyword evidence="4" id="KW-1185">Reference proteome</keyword>
<feature type="domain" description="Penicillin binding protein A dimerisation" evidence="2">
    <location>
        <begin position="52"/>
        <end position="133"/>
    </location>
</feature>
<dbReference type="Gene3D" id="3.40.710.10">
    <property type="entry name" value="DD-peptidase/beta-lactamase superfamily"/>
    <property type="match status" value="1"/>
</dbReference>
<dbReference type="PANTHER" id="PTHR30627:SF24">
    <property type="entry name" value="PENICILLIN-BINDING PROTEIN 4B"/>
    <property type="match status" value="1"/>
</dbReference>
<dbReference type="Pfam" id="PF21922">
    <property type="entry name" value="PBP_dimer_2"/>
    <property type="match status" value="1"/>
</dbReference>
<dbReference type="RefSeq" id="WP_345453029.1">
    <property type="nucleotide sequence ID" value="NZ_BAABKG010000001.1"/>
</dbReference>
<dbReference type="InterPro" id="IPR054120">
    <property type="entry name" value="PBPA_dimer"/>
</dbReference>
<dbReference type="Gene3D" id="3.90.1310.10">
    <property type="entry name" value="Penicillin-binding protein 2a (Domain 2)"/>
    <property type="match status" value="1"/>
</dbReference>
<reference evidence="4" key="1">
    <citation type="journal article" date="2019" name="Int. J. Syst. Evol. Microbiol.">
        <title>The Global Catalogue of Microorganisms (GCM) 10K type strain sequencing project: providing services to taxonomists for standard genome sequencing and annotation.</title>
        <authorList>
            <consortium name="The Broad Institute Genomics Platform"/>
            <consortium name="The Broad Institute Genome Sequencing Center for Infectious Disease"/>
            <person name="Wu L."/>
            <person name="Ma J."/>
        </authorList>
    </citation>
    <scope>NUCLEOTIDE SEQUENCE [LARGE SCALE GENOMIC DNA]</scope>
    <source>
        <strain evidence="4">JCM 18459</strain>
    </source>
</reference>
<evidence type="ECO:0000313" key="3">
    <source>
        <dbReference type="EMBL" id="GAA5140367.1"/>
    </source>
</evidence>
<evidence type="ECO:0000259" key="2">
    <source>
        <dbReference type="Pfam" id="PF21922"/>
    </source>
</evidence>
<name>A0ABP9P7D1_9ACTN</name>
<gene>
    <name evidence="3" type="ORF">GCM10023340_00380</name>
</gene>
<dbReference type="InterPro" id="IPR050515">
    <property type="entry name" value="Beta-lactam/transpept"/>
</dbReference>
<dbReference type="Pfam" id="PF00905">
    <property type="entry name" value="Transpeptidase"/>
    <property type="match status" value="1"/>
</dbReference>
<dbReference type="SUPFAM" id="SSF56601">
    <property type="entry name" value="beta-lactamase/transpeptidase-like"/>
    <property type="match status" value="1"/>
</dbReference>
<proteinExistence type="predicted"/>
<dbReference type="PANTHER" id="PTHR30627">
    <property type="entry name" value="PEPTIDOGLYCAN D,D-TRANSPEPTIDASE"/>
    <property type="match status" value="1"/>
</dbReference>
<evidence type="ECO:0000313" key="4">
    <source>
        <dbReference type="Proteomes" id="UP001500221"/>
    </source>
</evidence>
<sequence length="490" mass="52410">MNTPIRRVSIFCMLLFLALMINATYYMFFAAADYNDRPENRRVKEAAYSSQRGAILVGRDPIAESKPVDDEYNYLRTYDFPFIYAPITGYFSFGESTGIESSQNDILTGDDPKLFIPSLVDLLSNEPASGGTVQLTIDPDAQRAAYEGLAAIGDGVEGAVVAIEPSTGKILAMVSIPTFNPNKLSSHDFTERDQTYADLLDDPRDPLVNRAISVRNFPGSTFKLITAAAALESGKYVGADALVPGGPTFQLPQTTGATGQVDNEGRSQCDPKEITLRTAMAFSCNTTFAQLAIEATSESMYEQAEQFGFNSDYLEDLDGQVQSYFPPNMDPPQLGQSGIGQYDVQATPLQMAMVAGAIANDGVVMRPYIVNEVQAPDYDPQVTEPEELSEAVSPETAAVLTELMVSTVDEGTASNASIDGIAVAGKTGTAQRGGPDDPPYAWFVSFAPSQNADVAVAVMIEEAPNIPRGEVGGNALGAPIAKAVMEAVIE</sequence>
<feature type="domain" description="Penicillin-binding protein transpeptidase" evidence="1">
    <location>
        <begin position="158"/>
        <end position="486"/>
    </location>
</feature>